<organism evidence="1 2">
    <name type="scientific">Tilletiaria anomala (strain ATCC 24038 / CBS 436.72 / UBC 951)</name>
    <dbReference type="NCBI Taxonomy" id="1037660"/>
    <lineage>
        <taxon>Eukaryota</taxon>
        <taxon>Fungi</taxon>
        <taxon>Dikarya</taxon>
        <taxon>Basidiomycota</taxon>
        <taxon>Ustilaginomycotina</taxon>
        <taxon>Exobasidiomycetes</taxon>
        <taxon>Georgefischeriales</taxon>
        <taxon>Tilletiariaceae</taxon>
        <taxon>Tilletiaria</taxon>
    </lineage>
</organism>
<dbReference type="Proteomes" id="UP000027361">
    <property type="component" value="Unassembled WGS sequence"/>
</dbReference>
<reference evidence="1 2" key="1">
    <citation type="submission" date="2014-05" db="EMBL/GenBank/DDBJ databases">
        <title>Draft genome sequence of a rare smut relative, Tilletiaria anomala UBC 951.</title>
        <authorList>
            <consortium name="DOE Joint Genome Institute"/>
            <person name="Toome M."/>
            <person name="Kuo A."/>
            <person name="Henrissat B."/>
            <person name="Lipzen A."/>
            <person name="Tritt A."/>
            <person name="Yoshinaga Y."/>
            <person name="Zane M."/>
            <person name="Barry K."/>
            <person name="Grigoriev I.V."/>
            <person name="Spatafora J.W."/>
            <person name="Aimea M.C."/>
        </authorList>
    </citation>
    <scope>NUCLEOTIDE SEQUENCE [LARGE SCALE GENOMIC DNA]</scope>
    <source>
        <strain evidence="1 2">UBC 951</strain>
    </source>
</reference>
<dbReference type="GeneID" id="25261477"/>
<comment type="caution">
    <text evidence="1">The sequence shown here is derived from an EMBL/GenBank/DDBJ whole genome shotgun (WGS) entry which is preliminary data.</text>
</comment>
<dbReference type="HOGENOM" id="CLU_1653368_0_0_1"/>
<protein>
    <submittedName>
        <fullName evidence="1">Uncharacterized protein</fullName>
    </submittedName>
</protein>
<name>A0A066WQM7_TILAU</name>
<sequence>MPSAISYNKNMNATLHAPIALGHPHWFLCCGLLTHSAVECADAGTGVPVWSDAKRASAKAHAGRCRQSPSALLTEDCIHFALVLGRHIGHTAQQSSRGEERRKNLRMSSTHETAAIMNRRNSVEHTPSNQITCTCTFIVSAVQTGDRECCRRRRKRHKGR</sequence>
<dbReference type="RefSeq" id="XP_013245774.1">
    <property type="nucleotide sequence ID" value="XM_013390320.1"/>
</dbReference>
<dbReference type="InParanoid" id="A0A066WQM7"/>
<evidence type="ECO:0000313" key="1">
    <source>
        <dbReference type="EMBL" id="KDN52935.1"/>
    </source>
</evidence>
<proteinExistence type="predicted"/>
<gene>
    <name evidence="1" type="ORF">K437DRAFT_132731</name>
</gene>
<keyword evidence="2" id="KW-1185">Reference proteome</keyword>
<dbReference type="AlphaFoldDB" id="A0A066WQM7"/>
<evidence type="ECO:0000313" key="2">
    <source>
        <dbReference type="Proteomes" id="UP000027361"/>
    </source>
</evidence>
<accession>A0A066WQM7</accession>
<dbReference type="EMBL" id="JMSN01000005">
    <property type="protein sequence ID" value="KDN52935.1"/>
    <property type="molecule type" value="Genomic_DNA"/>
</dbReference>